<sequence>MHDHTREVLGGAEKTQDIVDKQRKVKDGRLVKKKSPAVGQVVKSQGPHVKKSVNGYIIFRTAMQHVFSDYTQGERSPFIREMWEKEIHKPTWSLIGKVFTHIRDFSGGFKSTLQYAVAAIEETRLTQPDRWLNTYNMVLVIDNAGAITLRQHSPPTSIPEPRQLTDVELLFRVLKRGLPVKNPVELLDSLVRSQKHHMTVSDPAMPSGKADPNFIDQVDNDPLVALSYLGGLTPAHSFFERGTSNLEALGTTCVDDALLTSPGDYTFGGLDFDDSTEHLTILNNDALNANTMTGASQTFEMGVPPQWDSFSGQISQHNYQIANNTVPGPTPDYPENVDFMDLEPSWDLQ</sequence>
<keyword evidence="4 5" id="KW-0539">Nucleus</keyword>
<protein>
    <recommendedName>
        <fullName evidence="6">Alpha box domain-containing protein</fullName>
    </recommendedName>
</protein>
<keyword evidence="2 5" id="KW-0238">DNA-binding</keyword>
<proteinExistence type="inferred from homology"/>
<evidence type="ECO:0000256" key="3">
    <source>
        <dbReference type="ARBA" id="ARBA00023163"/>
    </source>
</evidence>
<comment type="caution">
    <text evidence="7">The sequence shown here is derived from an EMBL/GenBank/DDBJ whole genome shotgun (WGS) entry which is preliminary data.</text>
</comment>
<gene>
    <name evidence="7" type="ORF">SLS63_000383</name>
</gene>
<evidence type="ECO:0000313" key="7">
    <source>
        <dbReference type="EMBL" id="KAK7742816.1"/>
    </source>
</evidence>
<dbReference type="EMBL" id="JAKNSF020000001">
    <property type="protein sequence ID" value="KAK7742816.1"/>
    <property type="molecule type" value="Genomic_DNA"/>
</dbReference>
<organism evidence="7 8">
    <name type="scientific">Diaporthe eres</name>
    <name type="common">Phomopsis oblonga</name>
    <dbReference type="NCBI Taxonomy" id="83184"/>
    <lineage>
        <taxon>Eukaryota</taxon>
        <taxon>Fungi</taxon>
        <taxon>Dikarya</taxon>
        <taxon>Ascomycota</taxon>
        <taxon>Pezizomycotina</taxon>
        <taxon>Sordariomycetes</taxon>
        <taxon>Sordariomycetidae</taxon>
        <taxon>Diaporthales</taxon>
        <taxon>Diaporthaceae</taxon>
        <taxon>Diaporthe</taxon>
        <taxon>Diaporthe eres species complex</taxon>
    </lineage>
</organism>
<keyword evidence="8" id="KW-1185">Reference proteome</keyword>
<dbReference type="PROSITE" id="PS51325">
    <property type="entry name" value="ALPHA_BOX"/>
    <property type="match status" value="1"/>
</dbReference>
<keyword evidence="1 5" id="KW-0805">Transcription regulation</keyword>
<evidence type="ECO:0000256" key="4">
    <source>
        <dbReference type="ARBA" id="ARBA00023242"/>
    </source>
</evidence>
<evidence type="ECO:0000256" key="5">
    <source>
        <dbReference type="RuleBase" id="RU003516"/>
    </source>
</evidence>
<reference evidence="7 8" key="1">
    <citation type="submission" date="2024-02" db="EMBL/GenBank/DDBJ databases">
        <title>De novo assembly and annotation of 12 fungi associated with fruit tree decline syndrome in Ontario, Canada.</title>
        <authorList>
            <person name="Sulman M."/>
            <person name="Ellouze W."/>
            <person name="Ilyukhin E."/>
        </authorList>
    </citation>
    <scope>NUCLEOTIDE SEQUENCE [LARGE SCALE GENOMIC DNA]</scope>
    <source>
        <strain evidence="7 8">M169</strain>
    </source>
</reference>
<comment type="subcellular location">
    <subcellularLocation>
        <location evidence="5">Nucleus</location>
    </subcellularLocation>
</comment>
<dbReference type="InterPro" id="IPR006856">
    <property type="entry name" value="MATalpha_HMGbox"/>
</dbReference>
<evidence type="ECO:0000259" key="6">
    <source>
        <dbReference type="PROSITE" id="PS51325"/>
    </source>
</evidence>
<evidence type="ECO:0000256" key="1">
    <source>
        <dbReference type="ARBA" id="ARBA00023015"/>
    </source>
</evidence>
<name>A0ABR1PRM8_DIAER</name>
<evidence type="ECO:0000313" key="8">
    <source>
        <dbReference type="Proteomes" id="UP001430848"/>
    </source>
</evidence>
<comment type="similarity">
    <text evidence="5">Belongs to the MATALPHA1 family.</text>
</comment>
<feature type="domain" description="Alpha box" evidence="6">
    <location>
        <begin position="48"/>
        <end position="103"/>
    </location>
</feature>
<dbReference type="Pfam" id="PF04769">
    <property type="entry name" value="MATalpha_HMGbox"/>
    <property type="match status" value="1"/>
</dbReference>
<keyword evidence="3 5" id="KW-0804">Transcription</keyword>
<accession>A0ABR1PRM8</accession>
<dbReference type="Proteomes" id="UP001430848">
    <property type="component" value="Unassembled WGS sequence"/>
</dbReference>
<evidence type="ECO:0000256" key="2">
    <source>
        <dbReference type="ARBA" id="ARBA00023125"/>
    </source>
</evidence>